<evidence type="ECO:0000256" key="1">
    <source>
        <dbReference type="SAM" id="MobiDB-lite"/>
    </source>
</evidence>
<accession>A0ABU6Q8P2</accession>
<keyword evidence="3" id="KW-1185">Reference proteome</keyword>
<feature type="region of interest" description="Disordered" evidence="1">
    <location>
        <begin position="74"/>
        <end position="140"/>
    </location>
</feature>
<organism evidence="2 3">
    <name type="scientific">Stylosanthes scabra</name>
    <dbReference type="NCBI Taxonomy" id="79078"/>
    <lineage>
        <taxon>Eukaryota</taxon>
        <taxon>Viridiplantae</taxon>
        <taxon>Streptophyta</taxon>
        <taxon>Embryophyta</taxon>
        <taxon>Tracheophyta</taxon>
        <taxon>Spermatophyta</taxon>
        <taxon>Magnoliopsida</taxon>
        <taxon>eudicotyledons</taxon>
        <taxon>Gunneridae</taxon>
        <taxon>Pentapetalae</taxon>
        <taxon>rosids</taxon>
        <taxon>fabids</taxon>
        <taxon>Fabales</taxon>
        <taxon>Fabaceae</taxon>
        <taxon>Papilionoideae</taxon>
        <taxon>50 kb inversion clade</taxon>
        <taxon>dalbergioids sensu lato</taxon>
        <taxon>Dalbergieae</taxon>
        <taxon>Pterocarpus clade</taxon>
        <taxon>Stylosanthes</taxon>
    </lineage>
</organism>
<feature type="compositionally biased region" description="Basic residues" evidence="1">
    <location>
        <begin position="94"/>
        <end position="105"/>
    </location>
</feature>
<dbReference type="Proteomes" id="UP001341840">
    <property type="component" value="Unassembled WGS sequence"/>
</dbReference>
<protein>
    <submittedName>
        <fullName evidence="2">Uncharacterized protein</fullName>
    </submittedName>
</protein>
<evidence type="ECO:0000313" key="2">
    <source>
        <dbReference type="EMBL" id="MED6108173.1"/>
    </source>
</evidence>
<feature type="compositionally biased region" description="Polar residues" evidence="1">
    <location>
        <begin position="116"/>
        <end position="140"/>
    </location>
</feature>
<dbReference type="EMBL" id="JASCZI010000069">
    <property type="protein sequence ID" value="MED6108173.1"/>
    <property type="molecule type" value="Genomic_DNA"/>
</dbReference>
<gene>
    <name evidence="2" type="ORF">PIB30_021121</name>
</gene>
<sequence>MNIFRGLCSHFYNVAQDFVANLEEAAILHDALEGARLKLSAHRESNQTTLVLEDANVVPSQDGCLVGAHELVGPKHVQPRGRPSTTRLGAKRDKTSKKAALKRNNGRNGVEEITRTEQVTSQHTTSFTSLLNSFHNPQQK</sequence>
<feature type="non-terminal residue" evidence="2">
    <location>
        <position position="140"/>
    </location>
</feature>
<name>A0ABU6Q8P2_9FABA</name>
<comment type="caution">
    <text evidence="2">The sequence shown here is derived from an EMBL/GenBank/DDBJ whole genome shotgun (WGS) entry which is preliminary data.</text>
</comment>
<reference evidence="2 3" key="1">
    <citation type="journal article" date="2023" name="Plants (Basel)">
        <title>Bridging the Gap: Combining Genomics and Transcriptomics Approaches to Understand Stylosanthes scabra, an Orphan Legume from the Brazilian Caatinga.</title>
        <authorList>
            <person name="Ferreira-Neto J.R.C."/>
            <person name="da Silva M.D."/>
            <person name="Binneck E."/>
            <person name="de Melo N.F."/>
            <person name="da Silva R.H."/>
            <person name="de Melo A.L.T.M."/>
            <person name="Pandolfi V."/>
            <person name="Bustamante F.O."/>
            <person name="Brasileiro-Vidal A.C."/>
            <person name="Benko-Iseppon A.M."/>
        </authorList>
    </citation>
    <scope>NUCLEOTIDE SEQUENCE [LARGE SCALE GENOMIC DNA]</scope>
    <source>
        <tissue evidence="2">Leaves</tissue>
    </source>
</reference>
<evidence type="ECO:0000313" key="3">
    <source>
        <dbReference type="Proteomes" id="UP001341840"/>
    </source>
</evidence>
<proteinExistence type="predicted"/>